<comment type="similarity">
    <text evidence="2 15">Belongs to the cation transport ATPase (P-type) (TC 3.A.3) family. Type IB subfamily.</text>
</comment>
<evidence type="ECO:0000256" key="5">
    <source>
        <dbReference type="ARBA" id="ARBA00022553"/>
    </source>
</evidence>
<keyword evidence="11" id="KW-1278">Translocase</keyword>
<keyword evidence="14 15" id="KW-0472">Membrane</keyword>
<dbReference type="GO" id="GO:0005524">
    <property type="term" value="F:ATP binding"/>
    <property type="evidence" value="ECO:0007669"/>
    <property type="project" value="UniProtKB-UniRule"/>
</dbReference>
<keyword evidence="10" id="KW-0460">Magnesium</keyword>
<accession>A0AAN1RX87</accession>
<keyword evidence="3" id="KW-0813">Transport</keyword>
<dbReference type="PANTHER" id="PTHR43520">
    <property type="entry name" value="ATP7, ISOFORM B"/>
    <property type="match status" value="1"/>
</dbReference>
<dbReference type="CDD" id="cd00371">
    <property type="entry name" value="HMA"/>
    <property type="match status" value="1"/>
</dbReference>
<keyword evidence="12 15" id="KW-1133">Transmembrane helix</keyword>
<dbReference type="SUPFAM" id="SSF56784">
    <property type="entry name" value="HAD-like"/>
    <property type="match status" value="1"/>
</dbReference>
<evidence type="ECO:0000256" key="14">
    <source>
        <dbReference type="ARBA" id="ARBA00023136"/>
    </source>
</evidence>
<dbReference type="PROSITE" id="PS50846">
    <property type="entry name" value="HMA_2"/>
    <property type="match status" value="1"/>
</dbReference>
<feature type="transmembrane region" description="Helical" evidence="15">
    <location>
        <begin position="128"/>
        <end position="147"/>
    </location>
</feature>
<feature type="domain" description="HMA" evidence="16">
    <location>
        <begin position="11"/>
        <end position="77"/>
    </location>
</feature>
<dbReference type="SUPFAM" id="SSF55008">
    <property type="entry name" value="HMA, heavy metal-associated domain"/>
    <property type="match status" value="1"/>
</dbReference>
<evidence type="ECO:0000259" key="16">
    <source>
        <dbReference type="PROSITE" id="PS50846"/>
    </source>
</evidence>
<dbReference type="GO" id="GO:0055070">
    <property type="term" value="P:copper ion homeostasis"/>
    <property type="evidence" value="ECO:0007669"/>
    <property type="project" value="TreeGrafter"/>
</dbReference>
<dbReference type="AlphaFoldDB" id="A0AAN1RX87"/>
<dbReference type="NCBIfam" id="TIGR01525">
    <property type="entry name" value="ATPase-IB_hvy"/>
    <property type="match status" value="1"/>
</dbReference>
<reference evidence="18" key="1">
    <citation type="submission" date="2017-10" db="EMBL/GenBank/DDBJ databases">
        <title>Whole genome sequencing of various Bordetella species.</title>
        <authorList>
            <person name="Weigand M.R."/>
            <person name="Loparev V."/>
            <person name="Peng Y."/>
            <person name="Bowden K.E."/>
            <person name="Tondella M.L."/>
            <person name="Williams M.M."/>
        </authorList>
    </citation>
    <scope>NUCLEOTIDE SEQUENCE [LARGE SCALE GENOMIC DNA]</scope>
    <source>
        <strain evidence="18">H720</strain>
    </source>
</reference>
<keyword evidence="6 15" id="KW-0812">Transmembrane</keyword>
<evidence type="ECO:0000256" key="3">
    <source>
        <dbReference type="ARBA" id="ARBA00022448"/>
    </source>
</evidence>
<dbReference type="GO" id="GO:0005886">
    <property type="term" value="C:plasma membrane"/>
    <property type="evidence" value="ECO:0007669"/>
    <property type="project" value="UniProtKB-SubCell"/>
</dbReference>
<dbReference type="SUPFAM" id="SSF81653">
    <property type="entry name" value="Calcium ATPase, transduction domain A"/>
    <property type="match status" value="1"/>
</dbReference>
<evidence type="ECO:0000256" key="13">
    <source>
        <dbReference type="ARBA" id="ARBA00023065"/>
    </source>
</evidence>
<evidence type="ECO:0000256" key="15">
    <source>
        <dbReference type="RuleBase" id="RU362081"/>
    </source>
</evidence>
<evidence type="ECO:0000256" key="10">
    <source>
        <dbReference type="ARBA" id="ARBA00022842"/>
    </source>
</evidence>
<dbReference type="Pfam" id="PF00702">
    <property type="entry name" value="Hydrolase"/>
    <property type="match status" value="1"/>
</dbReference>
<dbReference type="InterPro" id="IPR008250">
    <property type="entry name" value="ATPase_P-typ_transduc_dom_A_sf"/>
</dbReference>
<dbReference type="EMBL" id="CP024172">
    <property type="protein sequence ID" value="AZW17525.1"/>
    <property type="molecule type" value="Genomic_DNA"/>
</dbReference>
<dbReference type="InterPro" id="IPR001757">
    <property type="entry name" value="P_typ_ATPase"/>
</dbReference>
<dbReference type="PRINTS" id="PR00119">
    <property type="entry name" value="CATATPASE"/>
</dbReference>
<dbReference type="Gene3D" id="3.30.70.100">
    <property type="match status" value="1"/>
</dbReference>
<keyword evidence="5" id="KW-0597">Phosphoprotein</keyword>
<dbReference type="Gene3D" id="3.40.50.1000">
    <property type="entry name" value="HAD superfamily/HAD-like"/>
    <property type="match status" value="1"/>
</dbReference>
<organism evidence="17 18">
    <name type="scientific">Bordetella hinzii</name>
    <dbReference type="NCBI Taxonomy" id="103855"/>
    <lineage>
        <taxon>Bacteria</taxon>
        <taxon>Pseudomonadati</taxon>
        <taxon>Pseudomonadota</taxon>
        <taxon>Betaproteobacteria</taxon>
        <taxon>Burkholderiales</taxon>
        <taxon>Alcaligenaceae</taxon>
        <taxon>Bordetella</taxon>
    </lineage>
</organism>
<evidence type="ECO:0000256" key="7">
    <source>
        <dbReference type="ARBA" id="ARBA00022723"/>
    </source>
</evidence>
<proteinExistence type="inferred from homology"/>
<dbReference type="PROSITE" id="PS01047">
    <property type="entry name" value="HMA_1"/>
    <property type="match status" value="1"/>
</dbReference>
<name>A0AAN1RX87_9BORD</name>
<keyword evidence="13" id="KW-0406">Ion transport</keyword>
<dbReference type="InterPro" id="IPR023214">
    <property type="entry name" value="HAD_sf"/>
</dbReference>
<evidence type="ECO:0000256" key="8">
    <source>
        <dbReference type="ARBA" id="ARBA00022741"/>
    </source>
</evidence>
<dbReference type="InterPro" id="IPR023299">
    <property type="entry name" value="ATPase_P-typ_cyto_dom_N"/>
</dbReference>
<evidence type="ECO:0000256" key="9">
    <source>
        <dbReference type="ARBA" id="ARBA00022840"/>
    </source>
</evidence>
<comment type="subcellular location">
    <subcellularLocation>
        <location evidence="1">Cell membrane</location>
        <topology evidence="1">Multi-pass membrane protein</topology>
    </subcellularLocation>
</comment>
<gene>
    <name evidence="17" type="ORF">CS347_12500</name>
</gene>
<keyword evidence="7 15" id="KW-0479">Metal-binding</keyword>
<feature type="transmembrane region" description="Helical" evidence="15">
    <location>
        <begin position="96"/>
        <end position="116"/>
    </location>
</feature>
<dbReference type="NCBIfam" id="TIGR01494">
    <property type="entry name" value="ATPase_P-type"/>
    <property type="match status" value="1"/>
</dbReference>
<dbReference type="Proteomes" id="UP000282741">
    <property type="component" value="Chromosome"/>
</dbReference>
<dbReference type="InterPro" id="IPR059000">
    <property type="entry name" value="ATPase_P-type_domA"/>
</dbReference>
<dbReference type="Gene3D" id="3.40.1110.10">
    <property type="entry name" value="Calcium-transporting ATPase, cytoplasmic domain N"/>
    <property type="match status" value="1"/>
</dbReference>
<feature type="transmembrane region" description="Helical" evidence="15">
    <location>
        <begin position="190"/>
        <end position="208"/>
    </location>
</feature>
<dbReference type="Pfam" id="PF00122">
    <property type="entry name" value="E1-E2_ATPase"/>
    <property type="match status" value="1"/>
</dbReference>
<evidence type="ECO:0000256" key="6">
    <source>
        <dbReference type="ARBA" id="ARBA00022692"/>
    </source>
</evidence>
<dbReference type="InterPro" id="IPR017969">
    <property type="entry name" value="Heavy-metal-associated_CS"/>
</dbReference>
<sequence length="722" mass="75489">MMDMEPARRAGRMVFAVEGLWCASCAMALQRALARLPGITAASVNFTSGSALLTWAPETVDFEQVFERARKLGYGLAPLQAADAQALPRQARRIRLQLVVAVVFGMWSMLGSWVLYLDEGRLEPSAALAIAWAAFLAGLPVVGYAGLDFYRAAWRTLRAGLAGMDALITLGVAGSLLVSLWELAHGQTRIYIDAATMLIGFLLAGRLIEVHARQESRLAADALGQLAPETANRLEQGQPIPRRLAELAAGDTVLVRANERVPVDGIVLRGESALDRSLLTGESLPAPVGEGQAVLAGSVNLQGALTLRVTAAAGQRRIDFLGLRMLELFGARSSLSETAERFVRFLLPAVLLVALAAFGRYLWAGQAVDMALIQALGILVAACPCAVGLATPLAYTLACRKAAASDILFRDPASVEALARARIYAFDKTGTLTLGELALTGIRTAAGWSEAQVLGLAREAESVVSHPIANALRRIAQERQLPDTAGATAHRAHARGVSMRAADGALIQAGAHDWLAGAASLPPDTAGSMHLVRNGVWIGSLHFQDRPRPEARATLAALAAQGRRRWLLTGDSAAATGQLLAALETDFDLVRCALSPEDKADCLRGTSAVFVGDGANDGLVLASAACGVAIPGASSVAVAAAGVVITRGGIGRLLQARAIACRMLGIARQNLLFSMAYNVAVVAVFFGTGATPFAAALAMLASSLSVFANTARIGLPARAASA</sequence>
<dbReference type="PROSITE" id="PS00154">
    <property type="entry name" value="ATPASE_E1_E2"/>
    <property type="match status" value="1"/>
</dbReference>
<dbReference type="Pfam" id="PF00403">
    <property type="entry name" value="HMA"/>
    <property type="match status" value="1"/>
</dbReference>
<dbReference type="RefSeq" id="WP_048940312.1">
    <property type="nucleotide sequence ID" value="NZ_CP012077.1"/>
</dbReference>
<dbReference type="InterPro" id="IPR036412">
    <property type="entry name" value="HAD-like_sf"/>
</dbReference>
<feature type="transmembrane region" description="Helical" evidence="15">
    <location>
        <begin position="375"/>
        <end position="398"/>
    </location>
</feature>
<keyword evidence="9 15" id="KW-0067">ATP-binding</keyword>
<evidence type="ECO:0000313" key="17">
    <source>
        <dbReference type="EMBL" id="AZW17525.1"/>
    </source>
</evidence>
<evidence type="ECO:0000256" key="4">
    <source>
        <dbReference type="ARBA" id="ARBA00022475"/>
    </source>
</evidence>
<dbReference type="GO" id="GO:0043682">
    <property type="term" value="F:P-type divalent copper transporter activity"/>
    <property type="evidence" value="ECO:0007669"/>
    <property type="project" value="TreeGrafter"/>
</dbReference>
<dbReference type="SUPFAM" id="SSF81665">
    <property type="entry name" value="Calcium ATPase, transmembrane domain M"/>
    <property type="match status" value="1"/>
</dbReference>
<dbReference type="Gene3D" id="2.70.150.10">
    <property type="entry name" value="Calcium-transporting ATPase, cytoplasmic transduction domain A"/>
    <property type="match status" value="1"/>
</dbReference>
<keyword evidence="4 15" id="KW-1003">Cell membrane</keyword>
<dbReference type="GO" id="GO:0005507">
    <property type="term" value="F:copper ion binding"/>
    <property type="evidence" value="ECO:0007669"/>
    <property type="project" value="TreeGrafter"/>
</dbReference>
<evidence type="ECO:0000256" key="1">
    <source>
        <dbReference type="ARBA" id="ARBA00004651"/>
    </source>
</evidence>
<dbReference type="PANTHER" id="PTHR43520:SF5">
    <property type="entry name" value="CATION-TRANSPORTING P-TYPE ATPASE-RELATED"/>
    <property type="match status" value="1"/>
</dbReference>
<evidence type="ECO:0000256" key="2">
    <source>
        <dbReference type="ARBA" id="ARBA00006024"/>
    </source>
</evidence>
<dbReference type="GO" id="GO:0016887">
    <property type="term" value="F:ATP hydrolysis activity"/>
    <property type="evidence" value="ECO:0007669"/>
    <property type="project" value="InterPro"/>
</dbReference>
<dbReference type="InterPro" id="IPR027256">
    <property type="entry name" value="P-typ_ATPase_IB"/>
</dbReference>
<dbReference type="InterPro" id="IPR018303">
    <property type="entry name" value="ATPase_P-typ_P_site"/>
</dbReference>
<evidence type="ECO:0000256" key="11">
    <source>
        <dbReference type="ARBA" id="ARBA00022967"/>
    </source>
</evidence>
<evidence type="ECO:0000256" key="12">
    <source>
        <dbReference type="ARBA" id="ARBA00022989"/>
    </source>
</evidence>
<dbReference type="InterPro" id="IPR036163">
    <property type="entry name" value="HMA_dom_sf"/>
</dbReference>
<dbReference type="InterPro" id="IPR023298">
    <property type="entry name" value="ATPase_P-typ_TM_dom_sf"/>
</dbReference>
<keyword evidence="8 15" id="KW-0547">Nucleotide-binding</keyword>
<protein>
    <submittedName>
        <fullName evidence="17">Cation-transporting P-type ATPase</fullName>
    </submittedName>
</protein>
<evidence type="ECO:0000313" key="18">
    <source>
        <dbReference type="Proteomes" id="UP000282741"/>
    </source>
</evidence>
<feature type="transmembrane region" description="Helical" evidence="15">
    <location>
        <begin position="342"/>
        <end position="363"/>
    </location>
</feature>
<dbReference type="InterPro" id="IPR006121">
    <property type="entry name" value="HMA_dom"/>
</dbReference>
<feature type="transmembrane region" description="Helical" evidence="15">
    <location>
        <begin position="159"/>
        <end position="178"/>
    </location>
</feature>